<protein>
    <submittedName>
        <fullName evidence="2">Uncharacterized protein</fullName>
    </submittedName>
</protein>
<feature type="compositionally biased region" description="Basic residues" evidence="1">
    <location>
        <begin position="15"/>
        <end position="24"/>
    </location>
</feature>
<name>A0A6J4JK28_9PROT</name>
<feature type="compositionally biased region" description="Polar residues" evidence="1">
    <location>
        <begin position="1"/>
        <end position="14"/>
    </location>
</feature>
<proteinExistence type="predicted"/>
<feature type="non-terminal residue" evidence="2">
    <location>
        <position position="59"/>
    </location>
</feature>
<evidence type="ECO:0000256" key="1">
    <source>
        <dbReference type="SAM" id="MobiDB-lite"/>
    </source>
</evidence>
<accession>A0A6J4JK28</accession>
<organism evidence="2">
    <name type="scientific">uncultured Acetobacteraceae bacterium</name>
    <dbReference type="NCBI Taxonomy" id="169975"/>
    <lineage>
        <taxon>Bacteria</taxon>
        <taxon>Pseudomonadati</taxon>
        <taxon>Pseudomonadota</taxon>
        <taxon>Alphaproteobacteria</taxon>
        <taxon>Acetobacterales</taxon>
        <taxon>Acetobacteraceae</taxon>
        <taxon>environmental samples</taxon>
    </lineage>
</organism>
<gene>
    <name evidence="2" type="ORF">AVDCRST_MAG08-3705</name>
</gene>
<feature type="non-terminal residue" evidence="2">
    <location>
        <position position="1"/>
    </location>
</feature>
<feature type="region of interest" description="Disordered" evidence="1">
    <location>
        <begin position="1"/>
        <end position="59"/>
    </location>
</feature>
<dbReference type="AlphaFoldDB" id="A0A6J4JK28"/>
<sequence length="59" mass="6306">GPNRTRSPTGTTPKSPRKRARRGRPDKGSAPPGASSRITKPSQPCRTPSFHVPGTVCRL</sequence>
<dbReference type="EMBL" id="CADCTG010000278">
    <property type="protein sequence ID" value="CAA9279683.1"/>
    <property type="molecule type" value="Genomic_DNA"/>
</dbReference>
<feature type="compositionally biased region" description="Polar residues" evidence="1">
    <location>
        <begin position="36"/>
        <end position="46"/>
    </location>
</feature>
<reference evidence="2" key="1">
    <citation type="submission" date="2020-02" db="EMBL/GenBank/DDBJ databases">
        <authorList>
            <person name="Meier V. D."/>
        </authorList>
    </citation>
    <scope>NUCLEOTIDE SEQUENCE</scope>
    <source>
        <strain evidence="2">AVDCRST_MAG08</strain>
    </source>
</reference>
<evidence type="ECO:0000313" key="2">
    <source>
        <dbReference type="EMBL" id="CAA9279683.1"/>
    </source>
</evidence>